<evidence type="ECO:0000256" key="1">
    <source>
        <dbReference type="SAM" id="Phobius"/>
    </source>
</evidence>
<keyword evidence="1" id="KW-0812">Transmembrane</keyword>
<keyword evidence="1" id="KW-0472">Membrane</keyword>
<proteinExistence type="predicted"/>
<evidence type="ECO:0000313" key="2">
    <source>
        <dbReference type="EMBL" id="MDD9327187.1"/>
    </source>
</evidence>
<dbReference type="EMBL" id="JAPQFL010000001">
    <property type="protein sequence ID" value="MDD9327187.1"/>
    <property type="molecule type" value="Genomic_DNA"/>
</dbReference>
<name>A0A9X4E0F9_9NEIS</name>
<comment type="caution">
    <text evidence="2">The sequence shown here is derived from an EMBL/GenBank/DDBJ whole genome shotgun (WGS) entry which is preliminary data.</text>
</comment>
<reference evidence="2" key="1">
    <citation type="submission" date="2022-10" db="EMBL/GenBank/DDBJ databases">
        <authorList>
            <person name="Boutroux M."/>
        </authorList>
    </citation>
    <scope>NUCLEOTIDE SEQUENCE</scope>
    <source>
        <strain evidence="2">51.81</strain>
    </source>
</reference>
<keyword evidence="1" id="KW-1133">Transmembrane helix</keyword>
<dbReference type="AlphaFoldDB" id="A0A9X4E0F9"/>
<sequence>MELLIAISSFFIKKVLSKEVTAKNLSFFAALAFFILNVLNDFFSNDITLKNLSGLIGLTLILWLWIFIVLYFVQRYEK</sequence>
<protein>
    <submittedName>
        <fullName evidence="2">Uncharacterized protein</fullName>
    </submittedName>
</protein>
<accession>A0A9X4E0F9</accession>
<feature type="transmembrane region" description="Helical" evidence="1">
    <location>
        <begin position="27"/>
        <end position="43"/>
    </location>
</feature>
<organism evidence="2">
    <name type="scientific">Neisseria leonii</name>
    <dbReference type="NCBI Taxonomy" id="2995413"/>
    <lineage>
        <taxon>Bacteria</taxon>
        <taxon>Pseudomonadati</taxon>
        <taxon>Pseudomonadota</taxon>
        <taxon>Betaproteobacteria</taxon>
        <taxon>Neisseriales</taxon>
        <taxon>Neisseriaceae</taxon>
        <taxon>Neisseria</taxon>
    </lineage>
</organism>
<feature type="transmembrane region" description="Helical" evidence="1">
    <location>
        <begin position="55"/>
        <end position="73"/>
    </location>
</feature>
<gene>
    <name evidence="2" type="ORF">ORY91_000568</name>
</gene>